<protein>
    <submittedName>
        <fullName evidence="1">Putative secreted protein</fullName>
    </submittedName>
</protein>
<sequence>MRSSLSLFLSPGRGDLGICFLSVFLSSFPDSVDAETSSAEASDSEAFHWPCFCEPLLLELRLDSLLFQDDPEPR</sequence>
<organism evidence="1">
    <name type="scientific">Panstrongylus lignarius</name>
    <dbReference type="NCBI Taxonomy" id="156445"/>
    <lineage>
        <taxon>Eukaryota</taxon>
        <taxon>Metazoa</taxon>
        <taxon>Ecdysozoa</taxon>
        <taxon>Arthropoda</taxon>
        <taxon>Hexapoda</taxon>
        <taxon>Insecta</taxon>
        <taxon>Pterygota</taxon>
        <taxon>Neoptera</taxon>
        <taxon>Paraneoptera</taxon>
        <taxon>Hemiptera</taxon>
        <taxon>Heteroptera</taxon>
        <taxon>Panheteroptera</taxon>
        <taxon>Cimicomorpha</taxon>
        <taxon>Reduviidae</taxon>
        <taxon>Triatominae</taxon>
        <taxon>Panstrongylus</taxon>
    </lineage>
</organism>
<name>A0A224Y0H0_9HEMI</name>
<reference evidence="1" key="1">
    <citation type="journal article" date="2018" name="PLoS Negl. Trop. Dis.">
        <title>An insight into the salivary gland and fat body transcriptome of Panstrongylus lignarius (Hemiptera: Heteroptera), the main vector of Chagas disease in Peru.</title>
        <authorList>
            <person name="Nevoa J.C."/>
            <person name="Mendes M.T."/>
            <person name="da Silva M.V."/>
            <person name="Soares S.C."/>
            <person name="Oliveira C.J.F."/>
            <person name="Ribeiro J.M.C."/>
        </authorList>
    </citation>
    <scope>NUCLEOTIDE SEQUENCE</scope>
</reference>
<proteinExistence type="predicted"/>
<accession>A0A224Y0H0</accession>
<dbReference type="AlphaFoldDB" id="A0A224Y0H0"/>
<evidence type="ECO:0000313" key="1">
    <source>
        <dbReference type="EMBL" id="JAW15918.1"/>
    </source>
</evidence>
<dbReference type="EMBL" id="GFTR01000508">
    <property type="protein sequence ID" value="JAW15918.1"/>
    <property type="molecule type" value="Transcribed_RNA"/>
</dbReference>